<gene>
    <name evidence="8 9" type="primary">secE</name>
    <name evidence="9" type="ORF">GD597_20395</name>
</gene>
<dbReference type="RefSeq" id="WP_171609789.1">
    <property type="nucleotide sequence ID" value="NZ_WHPF01000020.1"/>
</dbReference>
<dbReference type="Pfam" id="PF00584">
    <property type="entry name" value="SecE"/>
    <property type="match status" value="1"/>
</dbReference>
<evidence type="ECO:0000256" key="8">
    <source>
        <dbReference type="HAMAP-Rule" id="MF_00422"/>
    </source>
</evidence>
<evidence type="ECO:0000256" key="1">
    <source>
        <dbReference type="ARBA" id="ARBA00004370"/>
    </source>
</evidence>
<proteinExistence type="inferred from homology"/>
<dbReference type="GO" id="GO:0065002">
    <property type="term" value="P:intracellular protein transmembrane transport"/>
    <property type="evidence" value="ECO:0007669"/>
    <property type="project" value="UniProtKB-UniRule"/>
</dbReference>
<keyword evidence="7 8" id="KW-0472">Membrane</keyword>
<keyword evidence="3 8" id="KW-0812">Transmembrane</keyword>
<evidence type="ECO:0000256" key="5">
    <source>
        <dbReference type="ARBA" id="ARBA00022989"/>
    </source>
</evidence>
<keyword evidence="10" id="KW-1185">Reference proteome</keyword>
<dbReference type="InterPro" id="IPR005807">
    <property type="entry name" value="SecE_bac"/>
</dbReference>
<comment type="function">
    <text evidence="8">Essential subunit of the Sec protein translocation channel SecYEG. Clamps together the 2 halves of SecY. May contact the channel plug during translocation.</text>
</comment>
<reference evidence="9" key="1">
    <citation type="submission" date="2019-10" db="EMBL/GenBank/DDBJ databases">
        <title>Draft genome sequence of Panacibacter sp. KCS-6.</title>
        <authorList>
            <person name="Yim K.J."/>
        </authorList>
    </citation>
    <scope>NUCLEOTIDE SEQUENCE</scope>
    <source>
        <strain evidence="9">KCS-6</strain>
    </source>
</reference>
<dbReference type="AlphaFoldDB" id="A0A8J8FGW2"/>
<keyword evidence="5 8" id="KW-1133">Transmembrane helix</keyword>
<protein>
    <recommendedName>
        <fullName evidence="8">Protein translocase subunit SecE</fullName>
    </recommendedName>
</protein>
<keyword evidence="6 8" id="KW-0811">Translocation</keyword>
<evidence type="ECO:0000256" key="4">
    <source>
        <dbReference type="ARBA" id="ARBA00022927"/>
    </source>
</evidence>
<comment type="subunit">
    <text evidence="8">Component of the Sec protein translocase complex. Heterotrimer consisting of SecY, SecE and SecG subunits. The heterotrimers can form oligomers, although 1 heterotrimer is thought to be able to translocate proteins. Interacts with the ribosome. Interacts with SecDF, and other proteins may be involved. Interacts with SecA.</text>
</comment>
<dbReference type="Proteomes" id="UP000598971">
    <property type="component" value="Unassembled WGS sequence"/>
</dbReference>
<evidence type="ECO:0000256" key="2">
    <source>
        <dbReference type="ARBA" id="ARBA00022448"/>
    </source>
</evidence>
<comment type="similarity">
    <text evidence="8">Belongs to the SecE/SEC61-gamma family.</text>
</comment>
<accession>A0A8J8FGW2</accession>
<evidence type="ECO:0000256" key="3">
    <source>
        <dbReference type="ARBA" id="ARBA00022692"/>
    </source>
</evidence>
<comment type="subcellular location">
    <subcellularLocation>
        <location evidence="8">Cell membrane</location>
        <topology evidence="8">Single-pass membrane protein</topology>
    </subcellularLocation>
    <subcellularLocation>
        <location evidence="1">Membrane</location>
    </subcellularLocation>
</comment>
<keyword evidence="2 8" id="KW-0813">Transport</keyword>
<dbReference type="InterPro" id="IPR038379">
    <property type="entry name" value="SecE_sf"/>
</dbReference>
<dbReference type="GO" id="GO:0008320">
    <property type="term" value="F:protein transmembrane transporter activity"/>
    <property type="evidence" value="ECO:0007669"/>
    <property type="project" value="UniProtKB-UniRule"/>
</dbReference>
<dbReference type="Gene3D" id="1.20.5.1030">
    <property type="entry name" value="Preprotein translocase secy subunit"/>
    <property type="match status" value="1"/>
</dbReference>
<keyword evidence="4 8" id="KW-0653">Protein transport</keyword>
<dbReference type="GO" id="GO:0043952">
    <property type="term" value="P:protein transport by the Sec complex"/>
    <property type="evidence" value="ECO:0007669"/>
    <property type="project" value="UniProtKB-UniRule"/>
</dbReference>
<evidence type="ECO:0000256" key="6">
    <source>
        <dbReference type="ARBA" id="ARBA00023010"/>
    </source>
</evidence>
<dbReference type="GO" id="GO:0005886">
    <property type="term" value="C:plasma membrane"/>
    <property type="evidence" value="ECO:0007669"/>
    <property type="project" value="UniProtKB-SubCell"/>
</dbReference>
<name>A0A8J8FGW2_9BACT</name>
<sequence length="65" mass="7742">MNKVSTYIRESYYELMEKVTWPTWSQLQQSTAIVLVSTLLIMLMVWLMDTLSNQVLQLIYSFFKS</sequence>
<feature type="transmembrane region" description="Helical" evidence="8">
    <location>
        <begin position="30"/>
        <end position="48"/>
    </location>
</feature>
<comment type="caution">
    <text evidence="9">The sequence shown here is derived from an EMBL/GenBank/DDBJ whole genome shotgun (WGS) entry which is preliminary data.</text>
</comment>
<dbReference type="HAMAP" id="MF_00422">
    <property type="entry name" value="SecE"/>
    <property type="match status" value="1"/>
</dbReference>
<evidence type="ECO:0000256" key="7">
    <source>
        <dbReference type="ARBA" id="ARBA00023136"/>
    </source>
</evidence>
<evidence type="ECO:0000313" key="9">
    <source>
        <dbReference type="EMBL" id="NNV57840.1"/>
    </source>
</evidence>
<dbReference type="NCBIfam" id="TIGR00964">
    <property type="entry name" value="secE_bact"/>
    <property type="match status" value="1"/>
</dbReference>
<evidence type="ECO:0000313" key="10">
    <source>
        <dbReference type="Proteomes" id="UP000598971"/>
    </source>
</evidence>
<dbReference type="GO" id="GO:0009306">
    <property type="term" value="P:protein secretion"/>
    <property type="evidence" value="ECO:0007669"/>
    <property type="project" value="UniProtKB-UniRule"/>
</dbReference>
<organism evidence="9 10">
    <name type="scientific">Limnovirga soli</name>
    <dbReference type="NCBI Taxonomy" id="2656915"/>
    <lineage>
        <taxon>Bacteria</taxon>
        <taxon>Pseudomonadati</taxon>
        <taxon>Bacteroidota</taxon>
        <taxon>Chitinophagia</taxon>
        <taxon>Chitinophagales</taxon>
        <taxon>Chitinophagaceae</taxon>
        <taxon>Limnovirga</taxon>
    </lineage>
</organism>
<dbReference type="GO" id="GO:0006605">
    <property type="term" value="P:protein targeting"/>
    <property type="evidence" value="ECO:0007669"/>
    <property type="project" value="UniProtKB-UniRule"/>
</dbReference>
<keyword evidence="8" id="KW-1003">Cell membrane</keyword>
<dbReference type="EMBL" id="WHPF01000020">
    <property type="protein sequence ID" value="NNV57840.1"/>
    <property type="molecule type" value="Genomic_DNA"/>
</dbReference>
<dbReference type="InterPro" id="IPR001901">
    <property type="entry name" value="Translocase_SecE/Sec61-g"/>
</dbReference>